<sequence length="76" mass="8428">MGELSERPGAGEVLDHAAVGVLDRIVVGVGRQQKTEIGTEIRTWCRVRGSLGRFSSVYECLHRQLVLSLHPRAMEL</sequence>
<dbReference type="EMBL" id="CP022753">
    <property type="protein sequence ID" value="ASU84304.1"/>
    <property type="molecule type" value="Genomic_DNA"/>
</dbReference>
<keyword evidence="2" id="KW-1185">Reference proteome</keyword>
<gene>
    <name evidence="1" type="ORF">CDO52_17220</name>
</gene>
<accession>A0A223S850</accession>
<proteinExistence type="predicted"/>
<reference evidence="1 2" key="1">
    <citation type="submission" date="2017-08" db="EMBL/GenBank/DDBJ databases">
        <title>The complete genome sequence of Nocardiopsis gilva YIM 90087.</title>
        <authorList>
            <person name="Yin M."/>
            <person name="Tang S."/>
        </authorList>
    </citation>
    <scope>NUCLEOTIDE SEQUENCE [LARGE SCALE GENOMIC DNA]</scope>
    <source>
        <strain evidence="1 2">YIM 90087</strain>
    </source>
</reference>
<protein>
    <submittedName>
        <fullName evidence="1">Uncharacterized protein</fullName>
    </submittedName>
</protein>
<dbReference type="AlphaFoldDB" id="A0A223S850"/>
<organism evidence="1 2">
    <name type="scientific">Nocardiopsis gilva YIM 90087</name>
    <dbReference type="NCBI Taxonomy" id="1235441"/>
    <lineage>
        <taxon>Bacteria</taxon>
        <taxon>Bacillati</taxon>
        <taxon>Actinomycetota</taxon>
        <taxon>Actinomycetes</taxon>
        <taxon>Streptosporangiales</taxon>
        <taxon>Nocardiopsidaceae</taxon>
        <taxon>Nocardiopsis</taxon>
    </lineage>
</organism>
<evidence type="ECO:0000313" key="1">
    <source>
        <dbReference type="EMBL" id="ASU84304.1"/>
    </source>
</evidence>
<evidence type="ECO:0000313" key="2">
    <source>
        <dbReference type="Proteomes" id="UP000215005"/>
    </source>
</evidence>
<dbReference type="KEGG" id="ngv:CDO52_17220"/>
<dbReference type="Proteomes" id="UP000215005">
    <property type="component" value="Chromosome"/>
</dbReference>
<name>A0A223S850_9ACTN</name>